<name>A0A927M8U3_9ACTN</name>
<reference evidence="1" key="1">
    <citation type="submission" date="2020-10" db="EMBL/GenBank/DDBJ databases">
        <title>Sequencing the genomes of 1000 actinobacteria strains.</title>
        <authorList>
            <person name="Klenk H.-P."/>
        </authorList>
    </citation>
    <scope>NUCLEOTIDE SEQUENCE</scope>
    <source>
        <strain evidence="1">DSM 46832</strain>
    </source>
</reference>
<keyword evidence="2" id="KW-1185">Reference proteome</keyword>
<proteinExistence type="predicted"/>
<evidence type="ECO:0000313" key="2">
    <source>
        <dbReference type="Proteomes" id="UP000649753"/>
    </source>
</evidence>
<dbReference type="EMBL" id="JADBEB010000001">
    <property type="protein sequence ID" value="MBE1489934.1"/>
    <property type="molecule type" value="Genomic_DNA"/>
</dbReference>
<gene>
    <name evidence="1" type="ORF">H4W31_005572</name>
</gene>
<accession>A0A927M8U3</accession>
<dbReference type="Proteomes" id="UP000649753">
    <property type="component" value="Unassembled WGS sequence"/>
</dbReference>
<sequence>MAYRADPEVVGAQASARVPQLREPTLAAGETLADIRAEEIEMDSLTATGTTFERLDQLAMQHLLGVR</sequence>
<dbReference type="Gene3D" id="3.20.20.150">
    <property type="entry name" value="Divalent-metal-dependent TIM barrel enzymes"/>
    <property type="match status" value="1"/>
</dbReference>
<organism evidence="1 2">
    <name type="scientific">Plantactinospora soyae</name>
    <dbReference type="NCBI Taxonomy" id="1544732"/>
    <lineage>
        <taxon>Bacteria</taxon>
        <taxon>Bacillati</taxon>
        <taxon>Actinomycetota</taxon>
        <taxon>Actinomycetes</taxon>
        <taxon>Micromonosporales</taxon>
        <taxon>Micromonosporaceae</taxon>
        <taxon>Plantactinospora</taxon>
    </lineage>
</organism>
<dbReference type="RefSeq" id="WP_192769311.1">
    <property type="nucleotide sequence ID" value="NZ_JADBEB010000001.1"/>
</dbReference>
<protein>
    <submittedName>
        <fullName evidence="1">Uncharacterized protein</fullName>
    </submittedName>
</protein>
<evidence type="ECO:0000313" key="1">
    <source>
        <dbReference type="EMBL" id="MBE1489934.1"/>
    </source>
</evidence>
<dbReference type="AlphaFoldDB" id="A0A927M8U3"/>
<comment type="caution">
    <text evidence="1">The sequence shown here is derived from an EMBL/GenBank/DDBJ whole genome shotgun (WGS) entry which is preliminary data.</text>
</comment>